<organism evidence="5 6">
    <name type="scientific">Nannocystis punicea</name>
    <dbReference type="NCBI Taxonomy" id="2995304"/>
    <lineage>
        <taxon>Bacteria</taxon>
        <taxon>Pseudomonadati</taxon>
        <taxon>Myxococcota</taxon>
        <taxon>Polyangia</taxon>
        <taxon>Nannocystales</taxon>
        <taxon>Nannocystaceae</taxon>
        <taxon>Nannocystis</taxon>
    </lineage>
</organism>
<dbReference type="SMART" id="SM00327">
    <property type="entry name" value="VWA"/>
    <property type="match status" value="1"/>
</dbReference>
<feature type="domain" description="VIT" evidence="4">
    <location>
        <begin position="71"/>
        <end position="199"/>
    </location>
</feature>
<dbReference type="PANTHER" id="PTHR45737:SF6">
    <property type="entry name" value="VON WILLEBRAND FACTOR A DOMAIN-CONTAINING PROTEIN 5A"/>
    <property type="match status" value="1"/>
</dbReference>
<dbReference type="PROSITE" id="PS51257">
    <property type="entry name" value="PROKAR_LIPOPROTEIN"/>
    <property type="match status" value="1"/>
</dbReference>
<keyword evidence="2" id="KW-0732">Signal</keyword>
<dbReference type="EMBL" id="CP114040">
    <property type="protein sequence ID" value="WAS98740.1"/>
    <property type="molecule type" value="Genomic_DNA"/>
</dbReference>
<sequence length="816" mass="86788">MVRPLALSSLWSLLALACTPVAESDDPELDAPDDSAESTDRVLHTGPESSTCSGPRPTELVAIDPAVAPDQAQLKIAAGDRWLGLPLQAIRYDTVVVGTLAETTVTQTFVNPQSERLEAVYTFPLPDDAAVDDYWIRIGSRSIHGLLKRREDAQKTYDEAREAGRTAALLTQERPNVFTQAVTNIGPGETIEVEIHLVQPLRQRSGRYSLALPTVVGPRYNPPGAVADADRITPPMLAPGVDSCVPVEIAVDIDTTLPVADVTSKMHAVTVTPHAQGVAVALARGPVRADRDFELGWRLAGAQPRAEIMAQKTDDRGGYFALTIQPPQGFDAGRSRPRELVFVVDVSGSMGGVPLDTARAAVERALAGMRSDDTFNLITFASGALSFEPGSVANTEDNRRRALDFLAGARNTGGGTEMLTGVAAALDAPKDPERLRMVLFMTDGYIGNEQQIFEALAAKRRDARVFALGVGSSVNRFLVEGLGRVGRGSAIVVGPGERPNAVVDEFYESIDRPVLTDISIDWGGLDIEDIAPVRLPDLFAGQPLVLHGRYSGALAGEVKVRGKLGGADVELPVKLAGARVTEHDGLASMWARKRIDDLGLYPFNQHPGELTGDAREAVVALALRHRILTAYTAFVAVDERSERQPDGTLRTVQIPVESPFGVDMSGAGEGTIGLGSTGLIGKGGGGHGGYGSGYGRGAGAGFGGRGTRVPTVRQAKAEVLGSLDREVIRRVVRAHVAEVRACYEQGLARDPNLKGRVTLDIRIETNGEVGSATVFEDTLAEKSVGACIAAAARRWKFPADAPNVATVRYPFVLEPG</sequence>
<evidence type="ECO:0000313" key="5">
    <source>
        <dbReference type="EMBL" id="WAS98740.1"/>
    </source>
</evidence>
<dbReference type="InterPro" id="IPR002035">
    <property type="entry name" value="VWF_A"/>
</dbReference>
<dbReference type="InterPro" id="IPR036465">
    <property type="entry name" value="vWFA_dom_sf"/>
</dbReference>
<evidence type="ECO:0000259" key="3">
    <source>
        <dbReference type="PROSITE" id="PS50234"/>
    </source>
</evidence>
<dbReference type="RefSeq" id="WP_269041098.1">
    <property type="nucleotide sequence ID" value="NZ_CP114040.1"/>
</dbReference>
<dbReference type="Proteomes" id="UP001164459">
    <property type="component" value="Chromosome"/>
</dbReference>
<gene>
    <name evidence="5" type="ORF">O0S08_21625</name>
</gene>
<dbReference type="Pfam" id="PF08487">
    <property type="entry name" value="VIT"/>
    <property type="match status" value="1"/>
</dbReference>
<feature type="region of interest" description="Disordered" evidence="1">
    <location>
        <begin position="23"/>
        <end position="57"/>
    </location>
</feature>
<feature type="compositionally biased region" description="Acidic residues" evidence="1">
    <location>
        <begin position="23"/>
        <end position="37"/>
    </location>
</feature>
<keyword evidence="6" id="KW-1185">Reference proteome</keyword>
<dbReference type="PROSITE" id="PS51468">
    <property type="entry name" value="VIT"/>
    <property type="match status" value="1"/>
</dbReference>
<evidence type="ECO:0000259" key="4">
    <source>
        <dbReference type="PROSITE" id="PS51468"/>
    </source>
</evidence>
<dbReference type="PANTHER" id="PTHR45737">
    <property type="entry name" value="VON WILLEBRAND FACTOR A DOMAIN-CONTAINING PROTEIN 5A"/>
    <property type="match status" value="1"/>
</dbReference>
<name>A0ABY7HI50_9BACT</name>
<evidence type="ECO:0000256" key="1">
    <source>
        <dbReference type="SAM" id="MobiDB-lite"/>
    </source>
</evidence>
<protein>
    <submittedName>
        <fullName evidence="5">VIT domain-containing protein</fullName>
    </submittedName>
</protein>
<reference evidence="5" key="1">
    <citation type="submission" date="2022-11" db="EMBL/GenBank/DDBJ databases">
        <title>Minimal conservation of predation-associated metabolite biosynthetic gene clusters underscores biosynthetic potential of Myxococcota including descriptions for ten novel species: Archangium lansinium sp. nov., Myxococcus landrumus sp. nov., Nannocystis bai.</title>
        <authorList>
            <person name="Ahearne A."/>
            <person name="Stevens C."/>
            <person name="Dowd S."/>
        </authorList>
    </citation>
    <scope>NUCLEOTIDE SEQUENCE</scope>
    <source>
        <strain evidence="5">Fl3</strain>
    </source>
</reference>
<evidence type="ECO:0000256" key="2">
    <source>
        <dbReference type="SAM" id="SignalP"/>
    </source>
</evidence>
<evidence type="ECO:0000313" key="6">
    <source>
        <dbReference type="Proteomes" id="UP001164459"/>
    </source>
</evidence>
<dbReference type="InterPro" id="IPR013694">
    <property type="entry name" value="VIT"/>
</dbReference>
<dbReference type="PROSITE" id="PS50234">
    <property type="entry name" value="VWFA"/>
    <property type="match status" value="1"/>
</dbReference>
<accession>A0ABY7HI50</accession>
<dbReference type="Pfam" id="PF13768">
    <property type="entry name" value="VWA_3"/>
    <property type="match status" value="1"/>
</dbReference>
<dbReference type="Gene3D" id="3.40.50.410">
    <property type="entry name" value="von Willebrand factor, type A domain"/>
    <property type="match status" value="1"/>
</dbReference>
<proteinExistence type="predicted"/>
<feature type="domain" description="VWFA" evidence="3">
    <location>
        <begin position="339"/>
        <end position="518"/>
    </location>
</feature>
<dbReference type="InterPro" id="IPR049806">
    <property type="entry name" value="MasK-like_C"/>
</dbReference>
<dbReference type="NCBIfam" id="NF033768">
    <property type="entry name" value="myxo_SS_tail"/>
    <property type="match status" value="1"/>
</dbReference>
<dbReference type="SUPFAM" id="SSF53300">
    <property type="entry name" value="vWA-like"/>
    <property type="match status" value="1"/>
</dbReference>
<dbReference type="SMART" id="SM00609">
    <property type="entry name" value="VIT"/>
    <property type="match status" value="1"/>
</dbReference>
<feature type="signal peptide" evidence="2">
    <location>
        <begin position="1"/>
        <end position="17"/>
    </location>
</feature>
<feature type="chain" id="PRO_5047116079" evidence="2">
    <location>
        <begin position="18"/>
        <end position="816"/>
    </location>
</feature>